<keyword evidence="1" id="KW-0472">Membrane</keyword>
<dbReference type="AlphaFoldDB" id="A0A6J6PYM4"/>
<reference evidence="2" key="1">
    <citation type="submission" date="2020-05" db="EMBL/GenBank/DDBJ databases">
        <authorList>
            <person name="Chiriac C."/>
            <person name="Salcher M."/>
            <person name="Ghai R."/>
            <person name="Kavagutti S V."/>
        </authorList>
    </citation>
    <scope>NUCLEOTIDE SEQUENCE</scope>
</reference>
<accession>A0A6J6PYM4</accession>
<evidence type="ECO:0000256" key="1">
    <source>
        <dbReference type="SAM" id="Phobius"/>
    </source>
</evidence>
<sequence length="137" mass="14721">MPFTSALNFAFGFRDLIFAKRAISSARFSPIFTLNVLTPGNEFTILSISALWVIAGIVPFTFTLFLNNLGVGWVADSIALSSHGTHSFAPYSRNGENSPQPASPLNKATSRVVTPLKLVLVESATTRMLSSNSGNIN</sequence>
<keyword evidence="1" id="KW-0812">Transmembrane</keyword>
<proteinExistence type="predicted"/>
<name>A0A6J6PYM4_9ZZZZ</name>
<protein>
    <submittedName>
        <fullName evidence="2">Unannotated protein</fullName>
    </submittedName>
</protein>
<dbReference type="EMBL" id="CAEZXU010000100">
    <property type="protein sequence ID" value="CAB4704611.1"/>
    <property type="molecule type" value="Genomic_DNA"/>
</dbReference>
<gene>
    <name evidence="2" type="ORF">UFOPK2592_00913</name>
</gene>
<keyword evidence="1" id="KW-1133">Transmembrane helix</keyword>
<evidence type="ECO:0000313" key="2">
    <source>
        <dbReference type="EMBL" id="CAB4704611.1"/>
    </source>
</evidence>
<feature type="transmembrane region" description="Helical" evidence="1">
    <location>
        <begin position="43"/>
        <end position="66"/>
    </location>
</feature>
<organism evidence="2">
    <name type="scientific">freshwater metagenome</name>
    <dbReference type="NCBI Taxonomy" id="449393"/>
    <lineage>
        <taxon>unclassified sequences</taxon>
        <taxon>metagenomes</taxon>
        <taxon>ecological metagenomes</taxon>
    </lineage>
</organism>